<evidence type="ECO:0000256" key="6">
    <source>
        <dbReference type="ARBA" id="ARBA00038076"/>
    </source>
</evidence>
<dbReference type="InterPro" id="IPR003838">
    <property type="entry name" value="ABC3_permease_C"/>
</dbReference>
<keyword evidence="4 8" id="KW-1133">Transmembrane helix</keyword>
<organism evidence="10 11">
    <name type="scientific">Cellulosimicrobium arenosum</name>
    <dbReference type="NCBI Taxonomy" id="2708133"/>
    <lineage>
        <taxon>Bacteria</taxon>
        <taxon>Bacillati</taxon>
        <taxon>Actinomycetota</taxon>
        <taxon>Actinomycetes</taxon>
        <taxon>Micrococcales</taxon>
        <taxon>Promicromonosporaceae</taxon>
        <taxon>Cellulosimicrobium</taxon>
    </lineage>
</organism>
<feature type="region of interest" description="Disordered" evidence="7">
    <location>
        <begin position="64"/>
        <end position="83"/>
    </location>
</feature>
<dbReference type="GO" id="GO:0005886">
    <property type="term" value="C:plasma membrane"/>
    <property type="evidence" value="ECO:0007669"/>
    <property type="project" value="UniProtKB-SubCell"/>
</dbReference>
<feature type="transmembrane region" description="Helical" evidence="8">
    <location>
        <begin position="548"/>
        <end position="570"/>
    </location>
</feature>
<dbReference type="RefSeq" id="WP_191827707.1">
    <property type="nucleotide sequence ID" value="NZ_JACYHB010000002.1"/>
</dbReference>
<feature type="transmembrane region" description="Helical" evidence="8">
    <location>
        <begin position="880"/>
        <end position="903"/>
    </location>
</feature>
<dbReference type="AlphaFoldDB" id="A0A927G760"/>
<evidence type="ECO:0000256" key="1">
    <source>
        <dbReference type="ARBA" id="ARBA00004651"/>
    </source>
</evidence>
<dbReference type="EMBL" id="JACYHB010000002">
    <property type="protein sequence ID" value="MBD8078134.1"/>
    <property type="molecule type" value="Genomic_DNA"/>
</dbReference>
<comment type="caution">
    <text evidence="10">The sequence shown here is derived from an EMBL/GenBank/DDBJ whole genome shotgun (WGS) entry which is preliminary data.</text>
</comment>
<keyword evidence="2" id="KW-1003">Cell membrane</keyword>
<feature type="domain" description="ABC3 transporter permease C-terminal" evidence="9">
    <location>
        <begin position="785"/>
        <end position="905"/>
    </location>
</feature>
<keyword evidence="11" id="KW-1185">Reference proteome</keyword>
<evidence type="ECO:0000256" key="7">
    <source>
        <dbReference type="SAM" id="MobiDB-lite"/>
    </source>
</evidence>
<comment type="subcellular location">
    <subcellularLocation>
        <location evidence="1">Cell membrane</location>
        <topology evidence="1">Multi-pass membrane protein</topology>
    </subcellularLocation>
</comment>
<accession>A0A927G760</accession>
<evidence type="ECO:0000313" key="10">
    <source>
        <dbReference type="EMBL" id="MBD8078134.1"/>
    </source>
</evidence>
<evidence type="ECO:0000256" key="4">
    <source>
        <dbReference type="ARBA" id="ARBA00022989"/>
    </source>
</evidence>
<dbReference type="PANTHER" id="PTHR30572:SF4">
    <property type="entry name" value="ABC TRANSPORTER PERMEASE YTRF"/>
    <property type="match status" value="1"/>
</dbReference>
<feature type="transmembrane region" description="Helical" evidence="8">
    <location>
        <begin position="461"/>
        <end position="481"/>
    </location>
</feature>
<dbReference type="InterPro" id="IPR050250">
    <property type="entry name" value="Macrolide_Exporter_MacB"/>
</dbReference>
<keyword evidence="3 8" id="KW-0812">Transmembrane</keyword>
<feature type="transmembrane region" description="Helical" evidence="8">
    <location>
        <begin position="501"/>
        <end position="521"/>
    </location>
</feature>
<feature type="transmembrane region" description="Helical" evidence="8">
    <location>
        <begin position="829"/>
        <end position="860"/>
    </location>
</feature>
<reference evidence="10" key="1">
    <citation type="journal article" date="2018" name="Curr. Microbiol.">
        <title>Cellulosimicrobium arenosum sp. nov., Isolated from Marine Sediment Sand.</title>
        <authorList>
            <person name="Oh M."/>
            <person name="Kim J.H."/>
            <person name="Yoon J.H."/>
            <person name="Schumann P."/>
            <person name="Kim W."/>
        </authorList>
    </citation>
    <scope>NUCLEOTIDE SEQUENCE</scope>
    <source>
        <strain evidence="10">KCTC 49039</strain>
    </source>
</reference>
<sequence>MRLVRLGRRQFAAHRSVSIALAVVVAVVALVVTAWPRAVAATNADQVAYELADSTPQQRDVIAVTPSGPDLGPAEPPGSTTLGPEAEATWGAFEQGLVRLRDDQLEPLRSVLGPPAYTVEDDPRDLPRVPGNDVRFPSGVIKVDPHLAEHVTLVDGAWPAQADGLSEAEDGTEIVDETGAVRVVGKQVIDVATSAEAAEVLGWPVGDVRAMDDVTSVRLAGTFEAVDPEGDYWAHNPYSAAPSVDEDLNMGTSVRTALYVHPASVERMLWLSPSTRVWYPVSGDDVGADDVAPLLAQLRGFTSVPHTVVPGGSFQLAPASELTEVLTTLLAQQRSSAAILAVLAVGPLGVTVAVLLLGAQLVVSRRRASLALLGARGASGAQLRGLMAAEGLALGLPAAAVGALAAVLAVPVSAGGGEVGASTFVPALCTALAPALLFALTTSPRGLRGERADLGSRRSRLATLAGLLVVVAATVSVVLLLQRGVLVGPDSGGVDPLLAAAPLLLALATALVVVRLAPWPVRALERVLRRRRDLVPFLGAARAVRDPAAGAVPALALVVGVSIALASGVLSTTVRDGVESLAWQEAGADLRVDGPVLDDDLVAELDAIEGVDAVATVADAGSVLLRGGASGERVRLVAVDAVALAAVQSDTPGARPLPAGLGTATGALPVLVSAGTGVATGDQGVTVAAEDSADVEVLGTVTDSPGIRSPGTFVVVDRALAQDELGVSVHPRLALLAVDDGADETAVRAEIARILPTSAVTSPHEIAAETLESPLAAGTDRAFVVAVALSGLLSAVAVVLTLMIGAPARTRLLAVLRTLGLDRRRTPGLVAWEIGPWALASLVVGAVLGLAIPALVLAAVDLTPFTGGDAQPALALDPVLLGMVVVGLVLVVAGAVGVATLVSRRGDPATALRIDEER</sequence>
<keyword evidence="5 8" id="KW-0472">Membrane</keyword>
<name>A0A927G760_9MICO</name>
<dbReference type="PANTHER" id="PTHR30572">
    <property type="entry name" value="MEMBRANE COMPONENT OF TRANSPORTER-RELATED"/>
    <property type="match status" value="1"/>
</dbReference>
<gene>
    <name evidence="10" type="ORF">IF651_03555</name>
</gene>
<evidence type="ECO:0000256" key="3">
    <source>
        <dbReference type="ARBA" id="ARBA00022692"/>
    </source>
</evidence>
<comment type="similarity">
    <text evidence="6">Belongs to the ABC-4 integral membrane protein family.</text>
</comment>
<protein>
    <recommendedName>
        <fullName evidence="9">ABC3 transporter permease C-terminal domain-containing protein</fullName>
    </recommendedName>
</protein>
<dbReference type="Pfam" id="PF02687">
    <property type="entry name" value="FtsX"/>
    <property type="match status" value="1"/>
</dbReference>
<proteinExistence type="inferred from homology"/>
<evidence type="ECO:0000256" key="2">
    <source>
        <dbReference type="ARBA" id="ARBA00022475"/>
    </source>
</evidence>
<feature type="transmembrane region" description="Helical" evidence="8">
    <location>
        <begin position="337"/>
        <end position="363"/>
    </location>
</feature>
<feature type="transmembrane region" description="Helical" evidence="8">
    <location>
        <begin position="782"/>
        <end position="808"/>
    </location>
</feature>
<feature type="transmembrane region" description="Helical" evidence="8">
    <location>
        <begin position="392"/>
        <end position="413"/>
    </location>
</feature>
<evidence type="ECO:0000256" key="8">
    <source>
        <dbReference type="SAM" id="Phobius"/>
    </source>
</evidence>
<evidence type="ECO:0000256" key="5">
    <source>
        <dbReference type="ARBA" id="ARBA00023136"/>
    </source>
</evidence>
<dbReference type="Proteomes" id="UP000610846">
    <property type="component" value="Unassembled WGS sequence"/>
</dbReference>
<evidence type="ECO:0000259" key="9">
    <source>
        <dbReference type="Pfam" id="PF02687"/>
    </source>
</evidence>
<feature type="transmembrane region" description="Helical" evidence="8">
    <location>
        <begin position="419"/>
        <end position="440"/>
    </location>
</feature>
<evidence type="ECO:0000313" key="11">
    <source>
        <dbReference type="Proteomes" id="UP000610846"/>
    </source>
</evidence>
<reference evidence="10" key="2">
    <citation type="submission" date="2020-09" db="EMBL/GenBank/DDBJ databases">
        <authorList>
            <person name="Yu Y."/>
        </authorList>
    </citation>
    <scope>NUCLEOTIDE SEQUENCE</scope>
    <source>
        <strain evidence="10">KCTC 49039</strain>
    </source>
</reference>
<dbReference type="GO" id="GO:0022857">
    <property type="term" value="F:transmembrane transporter activity"/>
    <property type="evidence" value="ECO:0007669"/>
    <property type="project" value="TreeGrafter"/>
</dbReference>